<dbReference type="CDD" id="cd11614">
    <property type="entry name" value="SAF_CpaB_FlgA_like"/>
    <property type="match status" value="1"/>
</dbReference>
<evidence type="ECO:0000256" key="1">
    <source>
        <dbReference type="SAM" id="MobiDB-lite"/>
    </source>
</evidence>
<comment type="caution">
    <text evidence="3">The sequence shown here is derived from an EMBL/GenBank/DDBJ whole genome shotgun (WGS) entry which is preliminary data.</text>
</comment>
<sequence>MAWFSMSSGRRRPAGSPDGGRQVPDGLRRRRMRAGLTRAAAAACAGLAVFLTLQCVLGTVETMPVVVATRALERGATIAAGDVAVARTPRSPAVEGAAHDDAAVVGMVAQTAVERGQPLYPTAIRASPVPPDGHTVLEVRVASDIAALTPGDHVSLASAMGCADAASASEAHAQGDAQGAAEPCVLTDRALVMARPSKDEDGGVGGMVSLAMPPGAALAVMATQEAGAIVAVTRSDG</sequence>
<feature type="domain" description="SAF" evidence="2">
    <location>
        <begin position="63"/>
        <end position="125"/>
    </location>
</feature>
<protein>
    <submittedName>
        <fullName evidence="3">Flagella basal body P-ring formation protein FlgA</fullName>
    </submittedName>
</protein>
<name>A0A938WZQ4_9BIFI</name>
<reference evidence="3" key="1">
    <citation type="submission" date="2020-08" db="EMBL/GenBank/DDBJ databases">
        <authorList>
            <person name="Cejkova D."/>
            <person name="Kubasova T."/>
            <person name="Jahodarova E."/>
            <person name="Rychlik I."/>
        </authorList>
    </citation>
    <scope>NUCLEOTIDE SEQUENCE</scope>
    <source>
        <strain evidence="3">An836</strain>
    </source>
</reference>
<dbReference type="RefSeq" id="WP_204469222.1">
    <property type="nucleotide sequence ID" value="NZ_JACLYU010000012.1"/>
</dbReference>
<evidence type="ECO:0000313" key="3">
    <source>
        <dbReference type="EMBL" id="MBM6700013.1"/>
    </source>
</evidence>
<keyword evidence="3" id="KW-0966">Cell projection</keyword>
<accession>A0A938WZQ4</accession>
<dbReference type="SMART" id="SM00858">
    <property type="entry name" value="SAF"/>
    <property type="match status" value="1"/>
</dbReference>
<dbReference type="Proteomes" id="UP000718821">
    <property type="component" value="Unassembled WGS sequence"/>
</dbReference>
<dbReference type="Gene3D" id="3.90.1210.10">
    <property type="entry name" value="Antifreeze-like/N-acetylneuraminic acid synthase C-terminal domain"/>
    <property type="match status" value="1"/>
</dbReference>
<organism evidence="3 4">
    <name type="scientific">Bifidobacterium pullorum subsp. saeculare</name>
    <dbReference type="NCBI Taxonomy" id="78257"/>
    <lineage>
        <taxon>Bacteria</taxon>
        <taxon>Bacillati</taxon>
        <taxon>Actinomycetota</taxon>
        <taxon>Actinomycetes</taxon>
        <taxon>Bifidobacteriales</taxon>
        <taxon>Bifidobacteriaceae</taxon>
        <taxon>Bifidobacterium</taxon>
    </lineage>
</organism>
<proteinExistence type="predicted"/>
<keyword evidence="3" id="KW-0969">Cilium</keyword>
<dbReference type="AlphaFoldDB" id="A0A938WZQ4"/>
<reference evidence="3" key="2">
    <citation type="journal article" date="2021" name="Sci. Rep.">
        <title>The distribution of antibiotic resistance genes in chicken gut microbiota commensals.</title>
        <authorList>
            <person name="Juricova H."/>
            <person name="Matiasovicova J."/>
            <person name="Kubasova T."/>
            <person name="Cejkova D."/>
            <person name="Rychlik I."/>
        </authorList>
    </citation>
    <scope>NUCLEOTIDE SEQUENCE</scope>
    <source>
        <strain evidence="3">An836</strain>
    </source>
</reference>
<dbReference type="EMBL" id="JACLYU010000012">
    <property type="protein sequence ID" value="MBM6700013.1"/>
    <property type="molecule type" value="Genomic_DNA"/>
</dbReference>
<feature type="region of interest" description="Disordered" evidence="1">
    <location>
        <begin position="1"/>
        <end position="26"/>
    </location>
</feature>
<keyword evidence="3" id="KW-0282">Flagellum</keyword>
<dbReference type="InterPro" id="IPR013974">
    <property type="entry name" value="SAF"/>
</dbReference>
<dbReference type="Pfam" id="PF08666">
    <property type="entry name" value="SAF"/>
    <property type="match status" value="1"/>
</dbReference>
<evidence type="ECO:0000259" key="2">
    <source>
        <dbReference type="SMART" id="SM00858"/>
    </source>
</evidence>
<evidence type="ECO:0000313" key="4">
    <source>
        <dbReference type="Proteomes" id="UP000718821"/>
    </source>
</evidence>
<gene>
    <name evidence="3" type="ORF">H7U32_06790</name>
</gene>
<keyword evidence="4" id="KW-1185">Reference proteome</keyword>